<name>A0ABD0RH25_CIRMR</name>
<accession>A0ABD0RH25</accession>
<dbReference type="Pfam" id="PF16484">
    <property type="entry name" value="CPT_N"/>
    <property type="match status" value="1"/>
</dbReference>
<reference evidence="2 3" key="1">
    <citation type="submission" date="2024-05" db="EMBL/GenBank/DDBJ databases">
        <title>Genome sequencing and assembly of Indian major carp, Cirrhinus mrigala (Hamilton, 1822).</title>
        <authorList>
            <person name="Mohindra V."/>
            <person name="Chowdhury L.M."/>
            <person name="Lal K."/>
            <person name="Jena J.K."/>
        </authorList>
    </citation>
    <scope>NUCLEOTIDE SEQUENCE [LARGE SCALE GENOMIC DNA]</scope>
    <source>
        <strain evidence="2">CM1030</strain>
        <tissue evidence="2">Blood</tissue>
    </source>
</reference>
<evidence type="ECO:0000313" key="2">
    <source>
        <dbReference type="EMBL" id="KAL0197754.1"/>
    </source>
</evidence>
<sequence length="52" mass="5920">MAEAHQAVAFQFTISPEGIDLHLSYQALNQIYLSGLRSWKKRISRIKVSDSN</sequence>
<gene>
    <name evidence="2" type="ORF">M9458_006294</name>
</gene>
<dbReference type="AlphaFoldDB" id="A0ABD0RH25"/>
<dbReference type="Gene3D" id="6.10.250.1760">
    <property type="match status" value="1"/>
</dbReference>
<dbReference type="GO" id="GO:0003824">
    <property type="term" value="F:catalytic activity"/>
    <property type="evidence" value="ECO:0007669"/>
    <property type="project" value="UniProtKB-ARBA"/>
</dbReference>
<dbReference type="EMBL" id="JAMKFB020000003">
    <property type="protein sequence ID" value="KAL0197754.1"/>
    <property type="molecule type" value="Genomic_DNA"/>
</dbReference>
<dbReference type="Proteomes" id="UP001529510">
    <property type="component" value="Unassembled WGS sequence"/>
</dbReference>
<evidence type="ECO:0000259" key="1">
    <source>
        <dbReference type="Pfam" id="PF16484"/>
    </source>
</evidence>
<protein>
    <recommendedName>
        <fullName evidence="1">Carnitine O-palmitoyltransferase N-terminal domain-containing protein</fullName>
    </recommendedName>
</protein>
<feature type="domain" description="Carnitine O-palmitoyltransferase N-terminal" evidence="1">
    <location>
        <begin position="1"/>
        <end position="47"/>
    </location>
</feature>
<proteinExistence type="predicted"/>
<dbReference type="InterPro" id="IPR032476">
    <property type="entry name" value="CPT_N"/>
</dbReference>
<organism evidence="2 3">
    <name type="scientific">Cirrhinus mrigala</name>
    <name type="common">Mrigala</name>
    <dbReference type="NCBI Taxonomy" id="683832"/>
    <lineage>
        <taxon>Eukaryota</taxon>
        <taxon>Metazoa</taxon>
        <taxon>Chordata</taxon>
        <taxon>Craniata</taxon>
        <taxon>Vertebrata</taxon>
        <taxon>Euteleostomi</taxon>
        <taxon>Actinopterygii</taxon>
        <taxon>Neopterygii</taxon>
        <taxon>Teleostei</taxon>
        <taxon>Ostariophysi</taxon>
        <taxon>Cypriniformes</taxon>
        <taxon>Cyprinidae</taxon>
        <taxon>Labeoninae</taxon>
        <taxon>Labeonini</taxon>
        <taxon>Cirrhinus</taxon>
    </lineage>
</organism>
<keyword evidence="3" id="KW-1185">Reference proteome</keyword>
<evidence type="ECO:0000313" key="3">
    <source>
        <dbReference type="Proteomes" id="UP001529510"/>
    </source>
</evidence>
<feature type="non-terminal residue" evidence="2">
    <location>
        <position position="52"/>
    </location>
</feature>
<comment type="caution">
    <text evidence="2">The sequence shown here is derived from an EMBL/GenBank/DDBJ whole genome shotgun (WGS) entry which is preliminary data.</text>
</comment>